<dbReference type="Proteomes" id="UP000041770">
    <property type="component" value="Unassembled WGS sequence"/>
</dbReference>
<dbReference type="AlphaFoldDB" id="A0A655XT60"/>
<dbReference type="RefSeq" id="WP_000523754.1">
    <property type="nucleotide sequence ID" value="NZ_CADDXB010000001.1"/>
</dbReference>
<sequence>MGLLNWLFKSSKEPQSKSINPYIDAQLKAEGSRHAGVNVTYNTAMRQADVYTCVRILSESIGMIPMKLYRQKGGILEEVSQTTREFKIFCQNPNGFMTSQELNEHLVTALMLRGHAFLEVCKNSLGGVSELLPMRYLEHASIGLTTGGVPMARWVDHKGNVQTALPPFADEGLLDIKLQSLNGFQGISPIALMAEQIGTAMAAQRHEAKIFENGTRLSGVLSTEDTLDDEAIERLQASWNGAYGGTDNAGKVAVLEHGLQYTNITMTNQDAQLLEMLCFSREQIAAAFRVPVHMLNDTTAQTMNNVEQNNLHFLKNTLMPIILKLENAYNKLLPSSMVVRFDTRQFVRGDIRTQAEVAEILIKNRIISHEESREMFDLAPANETDLFVIQSNNYVWGTKKDSMKLSERLLNPPQQTPKEQQQEEEVNPNDAEKEQGKDSSV</sequence>
<dbReference type="Pfam" id="PF04860">
    <property type="entry name" value="Phage_portal"/>
    <property type="match status" value="1"/>
</dbReference>
<evidence type="ECO:0000313" key="3">
    <source>
        <dbReference type="Proteomes" id="UP000041770"/>
    </source>
</evidence>
<reference evidence="2 3" key="1">
    <citation type="submission" date="2015-07" db="EMBL/GenBank/DDBJ databases">
        <authorList>
            <consortium name="Pathogen Informatics"/>
        </authorList>
    </citation>
    <scope>NUCLEOTIDE SEQUENCE [LARGE SCALE GENOMIC DNA]</scope>
    <source>
        <strain evidence="2 3">A316</strain>
    </source>
</reference>
<accession>A0A655XT60</accession>
<feature type="compositionally biased region" description="Basic and acidic residues" evidence="1">
    <location>
        <begin position="430"/>
        <end position="441"/>
    </location>
</feature>
<organism evidence="2 3">
    <name type="scientific">Vibrio cholerae</name>
    <dbReference type="NCBI Taxonomy" id="666"/>
    <lineage>
        <taxon>Bacteria</taxon>
        <taxon>Pseudomonadati</taxon>
        <taxon>Pseudomonadota</taxon>
        <taxon>Gammaproteobacteria</taxon>
        <taxon>Vibrionales</taxon>
        <taxon>Vibrionaceae</taxon>
        <taxon>Vibrio</taxon>
    </lineage>
</organism>
<protein>
    <submittedName>
        <fullName evidence="2">Phage portal protein</fullName>
    </submittedName>
</protein>
<evidence type="ECO:0000256" key="1">
    <source>
        <dbReference type="SAM" id="MobiDB-lite"/>
    </source>
</evidence>
<dbReference type="EMBL" id="CWQY01000004">
    <property type="protein sequence ID" value="CSC21593.1"/>
    <property type="molecule type" value="Genomic_DNA"/>
</dbReference>
<feature type="region of interest" description="Disordered" evidence="1">
    <location>
        <begin position="405"/>
        <end position="441"/>
    </location>
</feature>
<proteinExistence type="predicted"/>
<dbReference type="InterPro" id="IPR006944">
    <property type="entry name" value="Phage/GTA_portal"/>
</dbReference>
<dbReference type="InterPro" id="IPR006427">
    <property type="entry name" value="Portal_HK97"/>
</dbReference>
<gene>
    <name evidence="2" type="ORF">ERS013200_00847</name>
</gene>
<name>A0A655XT60_VIBCL</name>
<dbReference type="NCBIfam" id="TIGR01537">
    <property type="entry name" value="portal_HK97"/>
    <property type="match status" value="1"/>
</dbReference>
<evidence type="ECO:0000313" key="2">
    <source>
        <dbReference type="EMBL" id="CSC21593.1"/>
    </source>
</evidence>